<keyword evidence="2" id="KW-1185">Reference proteome</keyword>
<evidence type="ECO:0000313" key="2">
    <source>
        <dbReference type="Proteomes" id="UP001630127"/>
    </source>
</evidence>
<evidence type="ECO:0000313" key="1">
    <source>
        <dbReference type="EMBL" id="KAL3533479.1"/>
    </source>
</evidence>
<gene>
    <name evidence="1" type="ORF">ACH5RR_007000</name>
</gene>
<protein>
    <submittedName>
        <fullName evidence="1">Uncharacterized protein</fullName>
    </submittedName>
</protein>
<organism evidence="1 2">
    <name type="scientific">Cinchona calisaya</name>
    <dbReference type="NCBI Taxonomy" id="153742"/>
    <lineage>
        <taxon>Eukaryota</taxon>
        <taxon>Viridiplantae</taxon>
        <taxon>Streptophyta</taxon>
        <taxon>Embryophyta</taxon>
        <taxon>Tracheophyta</taxon>
        <taxon>Spermatophyta</taxon>
        <taxon>Magnoliopsida</taxon>
        <taxon>eudicotyledons</taxon>
        <taxon>Gunneridae</taxon>
        <taxon>Pentapetalae</taxon>
        <taxon>asterids</taxon>
        <taxon>lamiids</taxon>
        <taxon>Gentianales</taxon>
        <taxon>Rubiaceae</taxon>
        <taxon>Cinchonoideae</taxon>
        <taxon>Cinchoneae</taxon>
        <taxon>Cinchona</taxon>
    </lineage>
</organism>
<sequence length="113" mass="13020">MLVKNEGKGNGCWRRKRDRATCGRLRRVARSEGELERGNVREMGDEFERNVPGLIRGRDGSDGPYTDASHMDSIVRCQHYVEIPNISHAHFWTSKAILFPLLLFISERFLGFK</sequence>
<dbReference type="EMBL" id="JBJUIK010000003">
    <property type="protein sequence ID" value="KAL3533479.1"/>
    <property type="molecule type" value="Genomic_DNA"/>
</dbReference>
<proteinExistence type="predicted"/>
<dbReference type="AlphaFoldDB" id="A0ABD3AR14"/>
<accession>A0ABD3AR14</accession>
<comment type="caution">
    <text evidence="1">The sequence shown here is derived from an EMBL/GenBank/DDBJ whole genome shotgun (WGS) entry which is preliminary data.</text>
</comment>
<name>A0ABD3AR14_9GENT</name>
<reference evidence="1 2" key="1">
    <citation type="submission" date="2024-11" db="EMBL/GenBank/DDBJ databases">
        <title>A near-complete genome assembly of Cinchona calisaya.</title>
        <authorList>
            <person name="Lian D.C."/>
            <person name="Zhao X.W."/>
            <person name="Wei L."/>
        </authorList>
    </citation>
    <scope>NUCLEOTIDE SEQUENCE [LARGE SCALE GENOMIC DNA]</scope>
    <source>
        <tissue evidence="1">Nenye</tissue>
    </source>
</reference>
<dbReference type="Proteomes" id="UP001630127">
    <property type="component" value="Unassembled WGS sequence"/>
</dbReference>